<dbReference type="SUPFAM" id="SSF48008">
    <property type="entry name" value="GntR ligand-binding domain-like"/>
    <property type="match status" value="1"/>
</dbReference>
<dbReference type="Pfam" id="PF00392">
    <property type="entry name" value="GntR"/>
    <property type="match status" value="1"/>
</dbReference>
<dbReference type="PROSITE" id="PS50949">
    <property type="entry name" value="HTH_GNTR"/>
    <property type="match status" value="1"/>
</dbReference>
<dbReference type="InterPro" id="IPR011711">
    <property type="entry name" value="GntR_C"/>
</dbReference>
<keyword evidence="2" id="KW-0238">DNA-binding</keyword>
<evidence type="ECO:0000256" key="2">
    <source>
        <dbReference type="ARBA" id="ARBA00023125"/>
    </source>
</evidence>
<keyword evidence="6" id="KW-1185">Reference proteome</keyword>
<dbReference type="SUPFAM" id="SSF46785">
    <property type="entry name" value="Winged helix' DNA-binding domain"/>
    <property type="match status" value="1"/>
</dbReference>
<dbReference type="SMART" id="SM00895">
    <property type="entry name" value="FCD"/>
    <property type="match status" value="1"/>
</dbReference>
<dbReference type="Gene3D" id="1.20.120.530">
    <property type="entry name" value="GntR ligand-binding domain-like"/>
    <property type="match status" value="1"/>
</dbReference>
<evidence type="ECO:0000313" key="6">
    <source>
        <dbReference type="Proteomes" id="UP000645555"/>
    </source>
</evidence>
<dbReference type="InterPro" id="IPR000524">
    <property type="entry name" value="Tscrpt_reg_HTH_GntR"/>
</dbReference>
<evidence type="ECO:0000256" key="1">
    <source>
        <dbReference type="ARBA" id="ARBA00023015"/>
    </source>
</evidence>
<dbReference type="AlphaFoldDB" id="A0A918NFE6"/>
<dbReference type="GO" id="GO:0003677">
    <property type="term" value="F:DNA binding"/>
    <property type="evidence" value="ECO:0007669"/>
    <property type="project" value="UniProtKB-KW"/>
</dbReference>
<dbReference type="SMART" id="SM00345">
    <property type="entry name" value="HTH_GNTR"/>
    <property type="match status" value="1"/>
</dbReference>
<organism evidence="5 6">
    <name type="scientific">Streptomyces fructofermentans</name>
    <dbReference type="NCBI Taxonomy" id="152141"/>
    <lineage>
        <taxon>Bacteria</taxon>
        <taxon>Bacillati</taxon>
        <taxon>Actinomycetota</taxon>
        <taxon>Actinomycetes</taxon>
        <taxon>Kitasatosporales</taxon>
        <taxon>Streptomycetaceae</taxon>
        <taxon>Streptomyces</taxon>
    </lineage>
</organism>
<dbReference type="InterPro" id="IPR036390">
    <property type="entry name" value="WH_DNA-bd_sf"/>
</dbReference>
<feature type="domain" description="HTH gntR-type" evidence="4">
    <location>
        <begin position="2"/>
        <end position="70"/>
    </location>
</feature>
<dbReference type="PANTHER" id="PTHR43537:SF5">
    <property type="entry name" value="UXU OPERON TRANSCRIPTIONAL REGULATOR"/>
    <property type="match status" value="1"/>
</dbReference>
<dbReference type="Proteomes" id="UP000645555">
    <property type="component" value="Unassembled WGS sequence"/>
</dbReference>
<protein>
    <submittedName>
        <fullName evidence="5">GntR family transcriptional regulator</fullName>
    </submittedName>
</protein>
<dbReference type="CDD" id="cd07377">
    <property type="entry name" value="WHTH_GntR"/>
    <property type="match status" value="1"/>
</dbReference>
<dbReference type="EMBL" id="BMWD01000010">
    <property type="protein sequence ID" value="GGX63979.1"/>
    <property type="molecule type" value="Genomic_DNA"/>
</dbReference>
<keyword evidence="3" id="KW-0804">Transcription</keyword>
<dbReference type="PRINTS" id="PR00035">
    <property type="entry name" value="HTHGNTR"/>
</dbReference>
<dbReference type="GO" id="GO:0003700">
    <property type="term" value="F:DNA-binding transcription factor activity"/>
    <property type="evidence" value="ECO:0007669"/>
    <property type="project" value="InterPro"/>
</dbReference>
<name>A0A918NFE6_9ACTN</name>
<evidence type="ECO:0000256" key="3">
    <source>
        <dbReference type="ARBA" id="ARBA00023163"/>
    </source>
</evidence>
<dbReference type="PANTHER" id="PTHR43537">
    <property type="entry name" value="TRANSCRIPTIONAL REGULATOR, GNTR FAMILY"/>
    <property type="match status" value="1"/>
</dbReference>
<comment type="caution">
    <text evidence="5">The sequence shown here is derived from an EMBL/GenBank/DDBJ whole genome shotgun (WGS) entry which is preliminary data.</text>
</comment>
<dbReference type="Gene3D" id="1.10.10.10">
    <property type="entry name" value="Winged helix-like DNA-binding domain superfamily/Winged helix DNA-binding domain"/>
    <property type="match status" value="1"/>
</dbReference>
<keyword evidence="1" id="KW-0805">Transcription regulation</keyword>
<sequence>MRSVAADAEDKIKELIVEQALGPGDALPTETELMQRFGISRNSLREALKSLQAMHIVEIRRGFGTYVGTLSLEPMTEAIAFRTVVGHRRGQGSLLELLQLREALEAGLMHQLAGRLPDEDLRELDALVARMHKEVREDGEIAARTDRAFHRTLHRSLDNELLSELLDAFWNAFHRVRSEGLGKAADGEELADMHARIVDAVRDGAAEAAEAAVHRHFDDIRRRLSNP</sequence>
<reference evidence="5" key="1">
    <citation type="journal article" date="2014" name="Int. J. Syst. Evol. Microbiol.">
        <title>Complete genome sequence of Corynebacterium casei LMG S-19264T (=DSM 44701T), isolated from a smear-ripened cheese.</title>
        <authorList>
            <consortium name="US DOE Joint Genome Institute (JGI-PGF)"/>
            <person name="Walter F."/>
            <person name="Albersmeier A."/>
            <person name="Kalinowski J."/>
            <person name="Ruckert C."/>
        </authorList>
    </citation>
    <scope>NUCLEOTIDE SEQUENCE</scope>
    <source>
        <strain evidence="5">JCM 4956</strain>
    </source>
</reference>
<dbReference type="InterPro" id="IPR008920">
    <property type="entry name" value="TF_FadR/GntR_C"/>
</dbReference>
<reference evidence="5" key="2">
    <citation type="submission" date="2020-09" db="EMBL/GenBank/DDBJ databases">
        <authorList>
            <person name="Sun Q."/>
            <person name="Ohkuma M."/>
        </authorList>
    </citation>
    <scope>NUCLEOTIDE SEQUENCE</scope>
    <source>
        <strain evidence="5">JCM 4956</strain>
    </source>
</reference>
<dbReference type="RefSeq" id="WP_190036392.1">
    <property type="nucleotide sequence ID" value="NZ_BMWD01000010.1"/>
</dbReference>
<dbReference type="InterPro" id="IPR036388">
    <property type="entry name" value="WH-like_DNA-bd_sf"/>
</dbReference>
<evidence type="ECO:0000259" key="4">
    <source>
        <dbReference type="PROSITE" id="PS50949"/>
    </source>
</evidence>
<accession>A0A918NFE6</accession>
<gene>
    <name evidence="5" type="ORF">GCM10010515_34640</name>
</gene>
<evidence type="ECO:0000313" key="5">
    <source>
        <dbReference type="EMBL" id="GGX63979.1"/>
    </source>
</evidence>
<dbReference type="Pfam" id="PF07729">
    <property type="entry name" value="FCD"/>
    <property type="match status" value="1"/>
</dbReference>
<proteinExistence type="predicted"/>